<dbReference type="SUPFAM" id="SSF55874">
    <property type="entry name" value="ATPase domain of HSP90 chaperone/DNA topoisomerase II/histidine kinase"/>
    <property type="match status" value="1"/>
</dbReference>
<dbReference type="PROSITE" id="PS50109">
    <property type="entry name" value="HIS_KIN"/>
    <property type="match status" value="1"/>
</dbReference>
<feature type="domain" description="HPt" evidence="19">
    <location>
        <begin position="614"/>
        <end position="707"/>
    </location>
</feature>
<dbReference type="CDD" id="cd00082">
    <property type="entry name" value="HisKA"/>
    <property type="match status" value="1"/>
</dbReference>
<evidence type="ECO:0000256" key="2">
    <source>
        <dbReference type="ARBA" id="ARBA00004429"/>
    </source>
</evidence>
<keyword evidence="4" id="KW-1003">Cell membrane</keyword>
<evidence type="ECO:0000256" key="14">
    <source>
        <dbReference type="PROSITE-ProRule" id="PRU00169"/>
    </source>
</evidence>
<feature type="modified residue" description="Phosphohistidine" evidence="13">
    <location>
        <position position="653"/>
    </location>
</feature>
<keyword evidence="7 20" id="KW-0808">Transferase</keyword>
<evidence type="ECO:0000259" key="19">
    <source>
        <dbReference type="PROSITE" id="PS50894"/>
    </source>
</evidence>
<dbReference type="SMART" id="SM00448">
    <property type="entry name" value="REC"/>
    <property type="match status" value="1"/>
</dbReference>
<evidence type="ECO:0000256" key="11">
    <source>
        <dbReference type="ARBA" id="ARBA00022989"/>
    </source>
</evidence>
<dbReference type="SUPFAM" id="SSF52172">
    <property type="entry name" value="CheY-like"/>
    <property type="match status" value="1"/>
</dbReference>
<dbReference type="AlphaFoldDB" id="A0A212L6A1"/>
<dbReference type="InterPro" id="IPR003661">
    <property type="entry name" value="HisK_dim/P_dom"/>
</dbReference>
<dbReference type="EMBL" id="FMJC01000002">
    <property type="protein sequence ID" value="SCM73104.1"/>
    <property type="molecule type" value="Genomic_DNA"/>
</dbReference>
<evidence type="ECO:0000256" key="12">
    <source>
        <dbReference type="ARBA" id="ARBA00023136"/>
    </source>
</evidence>
<keyword evidence="6 14" id="KW-0597">Phosphoprotein</keyword>
<dbReference type="InterPro" id="IPR036890">
    <property type="entry name" value="HATPase_C_sf"/>
</dbReference>
<dbReference type="PANTHER" id="PTHR43047:SF72">
    <property type="entry name" value="OSMOSENSING HISTIDINE PROTEIN KINASE SLN1"/>
    <property type="match status" value="1"/>
</dbReference>
<sequence length="755" mass="78658">MHNADLQQRNMRLLYSLLGLTGVLAIGGLTLNLTRRRWLAEETSRMKSAFMARLSHDMCTPLTAILGMSELLQQKGAPEKERKNALRYLTQAGGALLEMVRDVTDHASLEQGALQLRAAPFSLRAALDDCIVLFLPVAEAKGLDIDLDVDPQLPDAVVGDSFRLRQALGNLVSNAVKFTELGRVRVCVGPAGRKPASTPFGSADALCLRILVQDTGPGLPLEDAERIFESFQRGSDALSAPGTGLGLYIARTIARRMGGDVTVNSAPGRGACFALEVCLQLHGCAEGKKSDSPDRQAAAASAHGACAAPEAAPGTVVGVAGAAVPPSTADVMYESSARAVPCSGTVLSTGPEASAGSARFAASPPALSPLLSCDAECALADAATGAGGGADAFADLGAGGGADAFADLGADASGGAEPGSENGCFVGRRILVAEDNEANRYIMEHMLRAEGACVHMARDGKAALAALAQGPWDLVILDARMPDMSGLDVLQAVRLGHAAVPVLQKTVIYTAALDAEDRRRCKDLRADLVLLKPLTFAVLRKKLSSLLGAEGSAHALRCQPEYSAPAEYPASAGHSALAAPRGRETKAEGDLDPQGEEALALWNRQAAMDALDDDLQLMTRLAGVLRGDLRIRDAELEAALAAGDDACLRRLGHAVKNSAGSMRFDVLRARACHVEQAQKTDMEHAVTEMRAALREALDMLDKELDKELDKDLGKDMDGVDAMPGTTLVPCPVPRVSGTGAGFAAGTAPAGCKGGC</sequence>
<evidence type="ECO:0000256" key="8">
    <source>
        <dbReference type="ARBA" id="ARBA00022692"/>
    </source>
</evidence>
<dbReference type="InterPro" id="IPR008207">
    <property type="entry name" value="Sig_transdc_His_kin_Hpt_dom"/>
</dbReference>
<dbReference type="PROSITE" id="PS50110">
    <property type="entry name" value="RESPONSE_REGULATORY"/>
    <property type="match status" value="1"/>
</dbReference>
<gene>
    <name evidence="20" type="ORF">KL86DES1_21033</name>
</gene>
<comment type="subcellular location">
    <subcellularLocation>
        <location evidence="2">Cell inner membrane</location>
        <topology evidence="2">Multi-pass membrane protein</topology>
    </subcellularLocation>
</comment>
<accession>A0A212L6A1</accession>
<dbReference type="InterPro" id="IPR003594">
    <property type="entry name" value="HATPase_dom"/>
</dbReference>
<dbReference type="InterPro" id="IPR004358">
    <property type="entry name" value="Sig_transdc_His_kin-like_C"/>
</dbReference>
<dbReference type="Pfam" id="PF02518">
    <property type="entry name" value="HATPase_c"/>
    <property type="match status" value="1"/>
</dbReference>
<keyword evidence="8 16" id="KW-0812">Transmembrane</keyword>
<organism evidence="20">
    <name type="scientific">uncultured Desulfovibrio sp</name>
    <dbReference type="NCBI Taxonomy" id="167968"/>
    <lineage>
        <taxon>Bacteria</taxon>
        <taxon>Pseudomonadati</taxon>
        <taxon>Thermodesulfobacteriota</taxon>
        <taxon>Desulfovibrionia</taxon>
        <taxon>Desulfovibrionales</taxon>
        <taxon>Desulfovibrionaceae</taxon>
        <taxon>Desulfovibrio</taxon>
        <taxon>environmental samples</taxon>
    </lineage>
</organism>
<evidence type="ECO:0000313" key="20">
    <source>
        <dbReference type="EMBL" id="SCM73104.1"/>
    </source>
</evidence>
<evidence type="ECO:0000256" key="6">
    <source>
        <dbReference type="ARBA" id="ARBA00022553"/>
    </source>
</evidence>
<keyword evidence="10" id="KW-0547">Nucleotide-binding</keyword>
<name>A0A212L6A1_9BACT</name>
<evidence type="ECO:0000256" key="3">
    <source>
        <dbReference type="ARBA" id="ARBA00012438"/>
    </source>
</evidence>
<keyword evidence="5" id="KW-0997">Cell inner membrane</keyword>
<evidence type="ECO:0000256" key="13">
    <source>
        <dbReference type="PROSITE-ProRule" id="PRU00110"/>
    </source>
</evidence>
<dbReference type="Gene3D" id="3.30.565.10">
    <property type="entry name" value="Histidine kinase-like ATPase, C-terminal domain"/>
    <property type="match status" value="1"/>
</dbReference>
<keyword evidence="9 20" id="KW-0418">Kinase</keyword>
<evidence type="ECO:0000256" key="9">
    <source>
        <dbReference type="ARBA" id="ARBA00022777"/>
    </source>
</evidence>
<dbReference type="InterPro" id="IPR036641">
    <property type="entry name" value="HPT_dom_sf"/>
</dbReference>
<dbReference type="Gene3D" id="3.40.50.2300">
    <property type="match status" value="1"/>
</dbReference>
<dbReference type="SMART" id="SM00388">
    <property type="entry name" value="HisKA"/>
    <property type="match status" value="1"/>
</dbReference>
<feature type="modified residue" description="4-aspartylphosphate" evidence="14">
    <location>
        <position position="478"/>
    </location>
</feature>
<feature type="region of interest" description="Disordered" evidence="15">
    <location>
        <begin position="567"/>
        <end position="590"/>
    </location>
</feature>
<keyword evidence="11 16" id="KW-1133">Transmembrane helix</keyword>
<evidence type="ECO:0000256" key="7">
    <source>
        <dbReference type="ARBA" id="ARBA00022679"/>
    </source>
</evidence>
<dbReference type="EC" id="2.7.13.3" evidence="3"/>
<dbReference type="GO" id="GO:0009927">
    <property type="term" value="F:histidine phosphotransfer kinase activity"/>
    <property type="evidence" value="ECO:0007669"/>
    <property type="project" value="TreeGrafter"/>
</dbReference>
<evidence type="ECO:0000259" key="17">
    <source>
        <dbReference type="PROSITE" id="PS50109"/>
    </source>
</evidence>
<feature type="domain" description="Histidine kinase" evidence="17">
    <location>
        <begin position="53"/>
        <end position="281"/>
    </location>
</feature>
<evidence type="ECO:0000256" key="15">
    <source>
        <dbReference type="SAM" id="MobiDB-lite"/>
    </source>
</evidence>
<keyword evidence="12 16" id="KW-0472">Membrane</keyword>
<dbReference type="GO" id="GO:0000155">
    <property type="term" value="F:phosphorelay sensor kinase activity"/>
    <property type="evidence" value="ECO:0007669"/>
    <property type="project" value="InterPro"/>
</dbReference>
<dbReference type="Pfam" id="PF00512">
    <property type="entry name" value="HisKA"/>
    <property type="match status" value="1"/>
</dbReference>
<evidence type="ECO:0000256" key="16">
    <source>
        <dbReference type="SAM" id="Phobius"/>
    </source>
</evidence>
<evidence type="ECO:0000256" key="4">
    <source>
        <dbReference type="ARBA" id="ARBA00022475"/>
    </source>
</evidence>
<dbReference type="SUPFAM" id="SSF47384">
    <property type="entry name" value="Homodimeric domain of signal transducing histidine kinase"/>
    <property type="match status" value="1"/>
</dbReference>
<dbReference type="Gene3D" id="1.20.120.160">
    <property type="entry name" value="HPT domain"/>
    <property type="match status" value="1"/>
</dbReference>
<dbReference type="PANTHER" id="PTHR43047">
    <property type="entry name" value="TWO-COMPONENT HISTIDINE PROTEIN KINASE"/>
    <property type="match status" value="1"/>
</dbReference>
<dbReference type="InterPro" id="IPR011006">
    <property type="entry name" value="CheY-like_superfamily"/>
</dbReference>
<feature type="transmembrane region" description="Helical" evidence="16">
    <location>
        <begin position="12"/>
        <end position="33"/>
    </location>
</feature>
<dbReference type="InterPro" id="IPR001789">
    <property type="entry name" value="Sig_transdc_resp-reg_receiver"/>
</dbReference>
<dbReference type="GO" id="GO:0005886">
    <property type="term" value="C:plasma membrane"/>
    <property type="evidence" value="ECO:0007669"/>
    <property type="project" value="UniProtKB-SubCell"/>
</dbReference>
<comment type="catalytic activity">
    <reaction evidence="1">
        <text>ATP + protein L-histidine = ADP + protein N-phospho-L-histidine.</text>
        <dbReference type="EC" id="2.7.13.3"/>
    </reaction>
</comment>
<dbReference type="Gene3D" id="1.10.287.130">
    <property type="match status" value="1"/>
</dbReference>
<proteinExistence type="predicted"/>
<dbReference type="PRINTS" id="PR00344">
    <property type="entry name" value="BCTRLSENSOR"/>
</dbReference>
<dbReference type="SUPFAM" id="SSF47226">
    <property type="entry name" value="Histidine-containing phosphotransfer domain, HPT domain"/>
    <property type="match status" value="1"/>
</dbReference>
<evidence type="ECO:0000259" key="18">
    <source>
        <dbReference type="PROSITE" id="PS50110"/>
    </source>
</evidence>
<keyword evidence="10" id="KW-0067">ATP-binding</keyword>
<dbReference type="InterPro" id="IPR036097">
    <property type="entry name" value="HisK_dim/P_sf"/>
</dbReference>
<evidence type="ECO:0000256" key="10">
    <source>
        <dbReference type="ARBA" id="ARBA00022840"/>
    </source>
</evidence>
<dbReference type="InterPro" id="IPR005467">
    <property type="entry name" value="His_kinase_dom"/>
</dbReference>
<dbReference type="PROSITE" id="PS50894">
    <property type="entry name" value="HPT"/>
    <property type="match status" value="1"/>
</dbReference>
<evidence type="ECO:0000256" key="5">
    <source>
        <dbReference type="ARBA" id="ARBA00022519"/>
    </source>
</evidence>
<reference evidence="20" key="1">
    <citation type="submission" date="2016-08" db="EMBL/GenBank/DDBJ databases">
        <authorList>
            <person name="Seilhamer J.J."/>
        </authorList>
    </citation>
    <scope>NUCLEOTIDE SEQUENCE</scope>
    <source>
        <strain evidence="20">86-1</strain>
    </source>
</reference>
<dbReference type="Pfam" id="PF00072">
    <property type="entry name" value="Response_reg"/>
    <property type="match status" value="1"/>
</dbReference>
<dbReference type="SMART" id="SM00387">
    <property type="entry name" value="HATPase_c"/>
    <property type="match status" value="1"/>
</dbReference>
<feature type="domain" description="Response regulatory" evidence="18">
    <location>
        <begin position="429"/>
        <end position="547"/>
    </location>
</feature>
<protein>
    <recommendedName>
        <fullName evidence="3">histidine kinase</fullName>
        <ecNumber evidence="3">2.7.13.3</ecNumber>
    </recommendedName>
</protein>
<evidence type="ECO:0000256" key="1">
    <source>
        <dbReference type="ARBA" id="ARBA00000085"/>
    </source>
</evidence>
<dbReference type="CDD" id="cd17546">
    <property type="entry name" value="REC_hyHK_CKI1_RcsC-like"/>
    <property type="match status" value="1"/>
</dbReference>